<accession>A0A9X3EVY1</accession>
<dbReference type="Proteomes" id="UP001150924">
    <property type="component" value="Unassembled WGS sequence"/>
</dbReference>
<keyword evidence="3" id="KW-0328">Glycosyltransferase</keyword>
<dbReference type="GO" id="GO:0016757">
    <property type="term" value="F:glycosyltransferase activity"/>
    <property type="evidence" value="ECO:0007669"/>
    <property type="project" value="UniProtKB-KW"/>
</dbReference>
<dbReference type="PANTHER" id="PTHR45947">
    <property type="entry name" value="SULFOQUINOVOSYL TRANSFERASE SQD2"/>
    <property type="match status" value="1"/>
</dbReference>
<dbReference type="InterPro" id="IPR050194">
    <property type="entry name" value="Glycosyltransferase_grp1"/>
</dbReference>
<evidence type="ECO:0000259" key="2">
    <source>
        <dbReference type="Pfam" id="PF13439"/>
    </source>
</evidence>
<proteinExistence type="predicted"/>
<dbReference type="Pfam" id="PF13439">
    <property type="entry name" value="Glyco_transf_4"/>
    <property type="match status" value="1"/>
</dbReference>
<feature type="domain" description="Glycosyltransferase subfamily 4-like N-terminal" evidence="2">
    <location>
        <begin position="15"/>
        <end position="191"/>
    </location>
</feature>
<dbReference type="PANTHER" id="PTHR45947:SF3">
    <property type="entry name" value="SULFOQUINOVOSYL TRANSFERASE SQD2"/>
    <property type="match status" value="1"/>
</dbReference>
<dbReference type="RefSeq" id="WP_267774570.1">
    <property type="nucleotide sequence ID" value="NZ_JAPNKE010000002.1"/>
</dbReference>
<evidence type="ECO:0000259" key="1">
    <source>
        <dbReference type="Pfam" id="PF00534"/>
    </source>
</evidence>
<evidence type="ECO:0000313" key="3">
    <source>
        <dbReference type="EMBL" id="MCY1011312.1"/>
    </source>
</evidence>
<dbReference type="Gene3D" id="3.40.50.2000">
    <property type="entry name" value="Glycogen Phosphorylase B"/>
    <property type="match status" value="2"/>
</dbReference>
<protein>
    <submittedName>
        <fullName evidence="3">Glycosyltransferase</fullName>
        <ecNumber evidence="3">2.4.-.-</ecNumber>
    </submittedName>
</protein>
<sequence>MKLVDVTEFYSQRGGGVRTHLTEKAAAAARRGHEHLVFAPGPRHAADPGVHYIPGPSLPYDPTYHLLWRIGAARRLLRAERPDVLEIHSPYVAAIAALGLRPGEFGARTFVWHSDFIDTYLRGGLERRLALLFRGRAPRAADRLVEPLWAHVRRIADACAMTVVGSRWQKYKLEQHGVARVEHIPFGIEPGRFAPERRSEARRQELLAGRTGPLVLAIGRFAVEKRWDVVVDAYARLAERRPGAVLAVFGDGPERHVFKDRLGDRDDVRVLGFERDRDLLAVTLASGDLLLHGCPFETFGLGVAEAIASGLPVVVPDAGGAAEQAPPESAVQYPAGDVAACVAAAEALLAVDPAELRARAAIAARRVPSVVDHFDALFGRYRELLAR</sequence>
<reference evidence="3" key="1">
    <citation type="submission" date="2022-11" db="EMBL/GenBank/DDBJ databases">
        <title>Minimal conservation of predation-associated metabolite biosynthetic gene clusters underscores biosynthetic potential of Myxococcota including descriptions for ten novel species: Archangium lansinium sp. nov., Myxococcus landrumus sp. nov., Nannocystis bai.</title>
        <authorList>
            <person name="Ahearne A."/>
            <person name="Stevens C."/>
            <person name="Phillips K."/>
        </authorList>
    </citation>
    <scope>NUCLEOTIDE SEQUENCE</scope>
    <source>
        <strain evidence="3">Na p29</strain>
    </source>
</reference>
<gene>
    <name evidence="3" type="ORF">OV079_38290</name>
</gene>
<evidence type="ECO:0000313" key="4">
    <source>
        <dbReference type="Proteomes" id="UP001150924"/>
    </source>
</evidence>
<dbReference type="InterPro" id="IPR001296">
    <property type="entry name" value="Glyco_trans_1"/>
</dbReference>
<dbReference type="Pfam" id="PF00534">
    <property type="entry name" value="Glycos_transf_1"/>
    <property type="match status" value="1"/>
</dbReference>
<dbReference type="AlphaFoldDB" id="A0A9X3EVY1"/>
<keyword evidence="4" id="KW-1185">Reference proteome</keyword>
<dbReference type="SUPFAM" id="SSF53756">
    <property type="entry name" value="UDP-Glycosyltransferase/glycogen phosphorylase"/>
    <property type="match status" value="1"/>
</dbReference>
<dbReference type="InterPro" id="IPR028098">
    <property type="entry name" value="Glyco_trans_4-like_N"/>
</dbReference>
<dbReference type="EC" id="2.4.-.-" evidence="3"/>
<comment type="caution">
    <text evidence="3">The sequence shown here is derived from an EMBL/GenBank/DDBJ whole genome shotgun (WGS) entry which is preliminary data.</text>
</comment>
<keyword evidence="3" id="KW-0808">Transferase</keyword>
<feature type="domain" description="Glycosyl transferase family 1" evidence="1">
    <location>
        <begin position="201"/>
        <end position="366"/>
    </location>
</feature>
<organism evidence="3 4">
    <name type="scientific">Nannocystis pusilla</name>
    <dbReference type="NCBI Taxonomy" id="889268"/>
    <lineage>
        <taxon>Bacteria</taxon>
        <taxon>Pseudomonadati</taxon>
        <taxon>Myxococcota</taxon>
        <taxon>Polyangia</taxon>
        <taxon>Nannocystales</taxon>
        <taxon>Nannocystaceae</taxon>
        <taxon>Nannocystis</taxon>
    </lineage>
</organism>
<name>A0A9X3EVY1_9BACT</name>
<dbReference type="EMBL" id="JAPNKE010000002">
    <property type="protein sequence ID" value="MCY1011312.1"/>
    <property type="molecule type" value="Genomic_DNA"/>
</dbReference>